<name>A0A0F9VYL4_9ZZZZ</name>
<dbReference type="Pfam" id="PF13302">
    <property type="entry name" value="Acetyltransf_3"/>
    <property type="match status" value="1"/>
</dbReference>
<proteinExistence type="predicted"/>
<dbReference type="InterPro" id="IPR051531">
    <property type="entry name" value="N-acetyltransferase"/>
</dbReference>
<dbReference type="AlphaFoldDB" id="A0A0F9VYL4"/>
<protein>
    <recommendedName>
        <fullName evidence="1">N-acetyltransferase domain-containing protein</fullName>
    </recommendedName>
</protein>
<gene>
    <name evidence="2" type="ORF">LCGC14_0026530</name>
</gene>
<organism evidence="2">
    <name type="scientific">marine sediment metagenome</name>
    <dbReference type="NCBI Taxonomy" id="412755"/>
    <lineage>
        <taxon>unclassified sequences</taxon>
        <taxon>metagenomes</taxon>
        <taxon>ecological metagenomes</taxon>
    </lineage>
</organism>
<dbReference type="PANTHER" id="PTHR43792">
    <property type="entry name" value="GNAT FAMILY, PUTATIVE (AFU_ORTHOLOGUE AFUA_3G00765)-RELATED-RELATED"/>
    <property type="match status" value="1"/>
</dbReference>
<accession>A0A0F9VYL4</accession>
<sequence length="184" mass="21547">MQPTFNTNRLMLRPRKLSDLEECLKMDRDPEVTRFVPGPWHQPRIHRRFVIERIKRVYPPGLGYWTIRDRETEQFYGWVLLIPYDVLKPEVEIGWRLVRDTWGKGIATEAAKIILDHGLDTVGIPRIVADIDPHNIASSRVAEKIGMKYVEERILNGSKFMSFQSESDHLRPSLALPCRYLRVP</sequence>
<dbReference type="InterPro" id="IPR000182">
    <property type="entry name" value="GNAT_dom"/>
</dbReference>
<comment type="caution">
    <text evidence="2">The sequence shown here is derived from an EMBL/GenBank/DDBJ whole genome shotgun (WGS) entry which is preliminary data.</text>
</comment>
<dbReference type="EMBL" id="LAZR01000005">
    <property type="protein sequence ID" value="KKO10121.1"/>
    <property type="molecule type" value="Genomic_DNA"/>
</dbReference>
<dbReference type="GO" id="GO:0016747">
    <property type="term" value="F:acyltransferase activity, transferring groups other than amino-acyl groups"/>
    <property type="evidence" value="ECO:0007669"/>
    <property type="project" value="InterPro"/>
</dbReference>
<evidence type="ECO:0000259" key="1">
    <source>
        <dbReference type="PROSITE" id="PS51186"/>
    </source>
</evidence>
<feature type="domain" description="N-acetyltransferase" evidence="1">
    <location>
        <begin position="10"/>
        <end position="177"/>
    </location>
</feature>
<evidence type="ECO:0000313" key="2">
    <source>
        <dbReference type="EMBL" id="KKO10121.1"/>
    </source>
</evidence>
<dbReference type="Gene3D" id="3.40.630.30">
    <property type="match status" value="1"/>
</dbReference>
<dbReference type="PANTHER" id="PTHR43792:SF1">
    <property type="entry name" value="N-ACETYLTRANSFERASE DOMAIN-CONTAINING PROTEIN"/>
    <property type="match status" value="1"/>
</dbReference>
<reference evidence="2" key="1">
    <citation type="journal article" date="2015" name="Nature">
        <title>Complex archaea that bridge the gap between prokaryotes and eukaryotes.</title>
        <authorList>
            <person name="Spang A."/>
            <person name="Saw J.H."/>
            <person name="Jorgensen S.L."/>
            <person name="Zaremba-Niedzwiedzka K."/>
            <person name="Martijn J."/>
            <person name="Lind A.E."/>
            <person name="van Eijk R."/>
            <person name="Schleper C."/>
            <person name="Guy L."/>
            <person name="Ettema T.J."/>
        </authorList>
    </citation>
    <scope>NUCLEOTIDE SEQUENCE</scope>
</reference>
<dbReference type="InterPro" id="IPR016181">
    <property type="entry name" value="Acyl_CoA_acyltransferase"/>
</dbReference>
<dbReference type="PROSITE" id="PS51186">
    <property type="entry name" value="GNAT"/>
    <property type="match status" value="1"/>
</dbReference>
<dbReference type="SUPFAM" id="SSF55729">
    <property type="entry name" value="Acyl-CoA N-acyltransferases (Nat)"/>
    <property type="match status" value="1"/>
</dbReference>